<evidence type="ECO:0000256" key="1">
    <source>
        <dbReference type="ARBA" id="ARBA00010476"/>
    </source>
</evidence>
<comment type="similarity">
    <text evidence="1 4">Belongs to the HscB family.</text>
</comment>
<gene>
    <name evidence="4 6" type="primary">hscB</name>
    <name evidence="6" type="ORF">ENJ51_00555</name>
</gene>
<name>A0A7V2WU06_LEUMU</name>
<dbReference type="InterPro" id="IPR036869">
    <property type="entry name" value="J_dom_sf"/>
</dbReference>
<evidence type="ECO:0000313" key="6">
    <source>
        <dbReference type="EMBL" id="HFC91280.1"/>
    </source>
</evidence>
<protein>
    <recommendedName>
        <fullName evidence="4">Co-chaperone protein HscB homolog</fullName>
    </recommendedName>
</protein>
<feature type="domain" description="J" evidence="5">
    <location>
        <begin position="8"/>
        <end position="80"/>
    </location>
</feature>
<accession>A0A7V2WU06</accession>
<dbReference type="HAMAP" id="MF_00682">
    <property type="entry name" value="HscB"/>
    <property type="match status" value="1"/>
</dbReference>
<organism evidence="6">
    <name type="scientific">Leucothrix mucor</name>
    <dbReference type="NCBI Taxonomy" id="45248"/>
    <lineage>
        <taxon>Bacteria</taxon>
        <taxon>Pseudomonadati</taxon>
        <taxon>Pseudomonadota</taxon>
        <taxon>Gammaproteobacteria</taxon>
        <taxon>Thiotrichales</taxon>
        <taxon>Thiotrichaceae</taxon>
        <taxon>Leucothrix</taxon>
    </lineage>
</organism>
<keyword evidence="2 4" id="KW-0143">Chaperone</keyword>
<comment type="function">
    <text evidence="3 4">Co-chaperone involved in the maturation of iron-sulfur cluster-containing proteins. Seems to help targeting proteins to be folded toward HscA.</text>
</comment>
<comment type="caution">
    <text evidence="6">The sequence shown here is derived from an EMBL/GenBank/DDBJ whole genome shotgun (WGS) entry which is preliminary data.</text>
</comment>
<dbReference type="Gene3D" id="1.20.1280.20">
    <property type="entry name" value="HscB, C-terminal domain"/>
    <property type="match status" value="1"/>
</dbReference>
<dbReference type="GO" id="GO:0051259">
    <property type="term" value="P:protein complex oligomerization"/>
    <property type="evidence" value="ECO:0007669"/>
    <property type="project" value="InterPro"/>
</dbReference>
<dbReference type="CDD" id="cd06257">
    <property type="entry name" value="DnaJ"/>
    <property type="match status" value="1"/>
</dbReference>
<dbReference type="InterPro" id="IPR004640">
    <property type="entry name" value="HscB"/>
</dbReference>
<dbReference type="AlphaFoldDB" id="A0A7V2WU06"/>
<dbReference type="SMART" id="SM00271">
    <property type="entry name" value="DnaJ"/>
    <property type="match status" value="1"/>
</dbReference>
<comment type="subunit">
    <text evidence="4">Interacts with HscA and stimulates its ATPase activity.</text>
</comment>
<dbReference type="Gene3D" id="1.10.287.110">
    <property type="entry name" value="DnaJ domain"/>
    <property type="match status" value="1"/>
</dbReference>
<evidence type="ECO:0000259" key="5">
    <source>
        <dbReference type="PROSITE" id="PS50076"/>
    </source>
</evidence>
<dbReference type="SUPFAM" id="SSF46565">
    <property type="entry name" value="Chaperone J-domain"/>
    <property type="match status" value="1"/>
</dbReference>
<dbReference type="PROSITE" id="PS50076">
    <property type="entry name" value="DNAJ_2"/>
    <property type="match status" value="1"/>
</dbReference>
<dbReference type="GO" id="GO:0044571">
    <property type="term" value="P:[2Fe-2S] cluster assembly"/>
    <property type="evidence" value="ECO:0007669"/>
    <property type="project" value="InterPro"/>
</dbReference>
<sequence length="180" mass="21038">MSLNFTQNYFDLFSIPVQFPLDKSLLARNFRQLQAKYHPDRFVNANDQERRIAVQTTGYINEANEALKSPRLRAQYLLELQNIDVELCETTHDMAFLMAQMETREALEAAAQANDALDQVDKIGKHIKQDTQALEAYFQQNLEANNLEQAKEAVLKMRFYERLSEEVKRLQEKLEDEMFA</sequence>
<dbReference type="GO" id="GO:0006457">
    <property type="term" value="P:protein folding"/>
    <property type="evidence" value="ECO:0007669"/>
    <property type="project" value="UniProtKB-UniRule"/>
</dbReference>
<dbReference type="Proteomes" id="UP000885750">
    <property type="component" value="Unassembled WGS sequence"/>
</dbReference>
<dbReference type="InterPro" id="IPR009073">
    <property type="entry name" value="HscB_oligo_C"/>
</dbReference>
<reference evidence="6" key="1">
    <citation type="journal article" date="2020" name="mSystems">
        <title>Genome- and Community-Level Interaction Insights into Carbon Utilization and Element Cycling Functions of Hydrothermarchaeota in Hydrothermal Sediment.</title>
        <authorList>
            <person name="Zhou Z."/>
            <person name="Liu Y."/>
            <person name="Xu W."/>
            <person name="Pan J."/>
            <person name="Luo Z.H."/>
            <person name="Li M."/>
        </authorList>
    </citation>
    <scope>NUCLEOTIDE SEQUENCE [LARGE SCALE GENOMIC DNA]</scope>
    <source>
        <strain evidence="6">HyVt-493</strain>
    </source>
</reference>
<dbReference type="SUPFAM" id="SSF47144">
    <property type="entry name" value="HSC20 (HSCB), C-terminal oligomerisation domain"/>
    <property type="match status" value="1"/>
</dbReference>
<dbReference type="InterPro" id="IPR001623">
    <property type="entry name" value="DnaJ_domain"/>
</dbReference>
<evidence type="ECO:0000256" key="3">
    <source>
        <dbReference type="ARBA" id="ARBA00025596"/>
    </source>
</evidence>
<dbReference type="EMBL" id="DRMS01000017">
    <property type="protein sequence ID" value="HFC91280.1"/>
    <property type="molecule type" value="Genomic_DNA"/>
</dbReference>
<dbReference type="InterPro" id="IPR036386">
    <property type="entry name" value="HscB_C_sf"/>
</dbReference>
<proteinExistence type="inferred from homology"/>
<dbReference type="PANTHER" id="PTHR14021:SF15">
    <property type="entry name" value="IRON-SULFUR CLUSTER CO-CHAPERONE PROTEIN HSCB"/>
    <property type="match status" value="1"/>
</dbReference>
<evidence type="ECO:0000256" key="2">
    <source>
        <dbReference type="ARBA" id="ARBA00023186"/>
    </source>
</evidence>
<dbReference type="GO" id="GO:0051087">
    <property type="term" value="F:protein-folding chaperone binding"/>
    <property type="evidence" value="ECO:0007669"/>
    <property type="project" value="InterPro"/>
</dbReference>
<evidence type="ECO:0000256" key="4">
    <source>
        <dbReference type="HAMAP-Rule" id="MF_00682"/>
    </source>
</evidence>
<dbReference type="NCBIfam" id="TIGR00714">
    <property type="entry name" value="hscB"/>
    <property type="match status" value="1"/>
</dbReference>
<dbReference type="GO" id="GO:0001671">
    <property type="term" value="F:ATPase activator activity"/>
    <property type="evidence" value="ECO:0007669"/>
    <property type="project" value="InterPro"/>
</dbReference>
<dbReference type="PANTHER" id="PTHR14021">
    <property type="entry name" value="IRON-SULFUR CLUSTER CO-CHAPERONE PROTEIN HSCB"/>
    <property type="match status" value="1"/>
</dbReference>
<dbReference type="Pfam" id="PF07743">
    <property type="entry name" value="HSCB_C"/>
    <property type="match status" value="1"/>
</dbReference>